<name>A0A8S5U633_9CAUD</name>
<dbReference type="EMBL" id="BK016017">
    <property type="protein sequence ID" value="DAF89854.1"/>
    <property type="molecule type" value="Genomic_DNA"/>
</dbReference>
<sequence length="63" mass="7174">MFVVVQVNPNNKITQNDTDIPSVLCVLNNCLICGKYEIVIKVPETQVKIFDKIIIFILYSSPF</sequence>
<evidence type="ECO:0000313" key="1">
    <source>
        <dbReference type="EMBL" id="DAF89854.1"/>
    </source>
</evidence>
<organism evidence="1">
    <name type="scientific">Siphoviridae sp. cteLh2</name>
    <dbReference type="NCBI Taxonomy" id="2825590"/>
    <lineage>
        <taxon>Viruses</taxon>
        <taxon>Duplodnaviria</taxon>
        <taxon>Heunggongvirae</taxon>
        <taxon>Uroviricota</taxon>
        <taxon>Caudoviricetes</taxon>
    </lineage>
</organism>
<protein>
    <submittedName>
        <fullName evidence="1">Uncharacterized protein</fullName>
    </submittedName>
</protein>
<proteinExistence type="predicted"/>
<reference evidence="1" key="1">
    <citation type="journal article" date="2021" name="Proc. Natl. Acad. Sci. U.S.A.">
        <title>A Catalog of Tens of Thousands of Viruses from Human Metagenomes Reveals Hidden Associations with Chronic Diseases.</title>
        <authorList>
            <person name="Tisza M.J."/>
            <person name="Buck C.B."/>
        </authorList>
    </citation>
    <scope>NUCLEOTIDE SEQUENCE</scope>
    <source>
        <strain evidence="1">CteLh2</strain>
    </source>
</reference>
<accession>A0A8S5U633</accession>